<proteinExistence type="inferred from homology"/>
<gene>
    <name evidence="15" type="ORF">LDBPK_010030</name>
    <name evidence="13" type="ORF">LdCL_010005300</name>
    <name evidence="14" type="ORF">LDHU3_01.0050</name>
</gene>
<reference evidence="13 17" key="4">
    <citation type="journal article" date="2018" name="Sci. Rep.">
        <title>A complete Leishmania donovani reference genome identifies novel genetic variations associated with virulence.</title>
        <authorList>
            <person name="Lypaczewski P."/>
            <person name="Hoshizaki J."/>
            <person name="Zhang W.-W."/>
            <person name="McCall L.-I."/>
            <person name="Torcivia-Rodriguez J."/>
            <person name="Simonyan V."/>
            <person name="Kaur A."/>
            <person name="Dewar K."/>
            <person name="Matlashewski G."/>
        </authorList>
    </citation>
    <scope>NUCLEOTIDE SEQUENCE [LARGE SCALE GENOMIC DNA]</scope>
    <source>
        <strain evidence="13 17">LdCL</strain>
    </source>
</reference>
<dbReference type="InterPro" id="IPR001752">
    <property type="entry name" value="Kinesin_motor_dom"/>
</dbReference>
<dbReference type="GO" id="GO:0007018">
    <property type="term" value="P:microtubule-based movement"/>
    <property type="evidence" value="ECO:0007669"/>
    <property type="project" value="InterPro"/>
</dbReference>
<dbReference type="RefSeq" id="XP_003857817.1">
    <property type="nucleotide sequence ID" value="XM_003857769.1"/>
</dbReference>
<feature type="region of interest" description="Disordered" evidence="11">
    <location>
        <begin position="513"/>
        <end position="568"/>
    </location>
</feature>
<keyword evidence="17" id="KW-1185">Reference proteome</keyword>
<reference evidence="16" key="3">
    <citation type="submission" date="2011-02" db="EMBL/GenBank/DDBJ databases">
        <title>Whole genome sequencing of Leishmania donovani clinical lines reveals dynamic variation related to drug resistance.</title>
        <authorList>
            <person name="Downing T."/>
            <person name="Imamura H."/>
            <person name="Sanders M."/>
            <person name="Decuypere S."/>
            <person name="Hertz-Fowler C."/>
            <person name="Clark T.G."/>
            <person name="Rijal S."/>
            <person name="Sundar S."/>
            <person name="Quail M.A."/>
            <person name="De Doncker S."/>
            <person name="Maes I."/>
            <person name="Vanaerschot M."/>
            <person name="Stark O."/>
            <person name="Schonian G."/>
            <person name="Dujardin J.C."/>
            <person name="Berriman M."/>
        </authorList>
    </citation>
    <scope>NUCLEOTIDE SEQUENCE [LARGE SCALE GENOMIC DNA]</scope>
    <source>
        <strain evidence="16">BPK282A1</strain>
    </source>
</reference>
<dbReference type="GO" id="GO:0005874">
    <property type="term" value="C:microtubule"/>
    <property type="evidence" value="ECO:0007669"/>
    <property type="project" value="UniProtKB-KW"/>
</dbReference>
<reference evidence="15" key="2">
    <citation type="submission" date="2011-01" db="EMBL/GenBank/DDBJ databases">
        <authorList>
            <person name="Zhao B.P."/>
            <person name="Ren Z.A."/>
            <person name="Li C.D."/>
        </authorList>
    </citation>
    <scope>NUCLEOTIDE SEQUENCE</scope>
    <source>
        <strain evidence="15">BPK282A1</strain>
    </source>
</reference>
<reference evidence="15 16" key="1">
    <citation type="journal article" date="2011" name="Genome Res.">
        <title>Whole genome sequencing of multiple Leishmania donovani clinical isolates provides insights into population structure and mechanisms of drug resistance.</title>
        <authorList>
            <person name="Downing T."/>
            <person name="Imamura H."/>
            <person name="Decuypere S."/>
            <person name="Clark T.G."/>
            <person name="Coombs G.H."/>
            <person name="Cotton J.A."/>
            <person name="Hilley J.D."/>
            <person name="de Doncker S."/>
            <person name="Maes I."/>
            <person name="Mottram J.C."/>
            <person name="Quail M.A."/>
            <person name="Rijal S."/>
            <person name="Sanders M."/>
            <person name="Schonian G."/>
            <person name="Stark O."/>
            <person name="Sundar S."/>
            <person name="Vanaerschot M."/>
            <person name="Hertz-Fowler C."/>
            <person name="Dujardin J.C."/>
            <person name="Berriman M."/>
        </authorList>
    </citation>
    <scope>NUCLEOTIDE SEQUENCE [LARGE SCALE GENOMIC DNA]</scope>
    <source>
        <strain evidence="15 16">BPK282A1</strain>
    </source>
</reference>
<feature type="compositionally biased region" description="Basic and acidic residues" evidence="11">
    <location>
        <begin position="547"/>
        <end position="560"/>
    </location>
</feature>
<dbReference type="EMBL" id="LR812621">
    <property type="protein sequence ID" value="CAC5426877.1"/>
    <property type="molecule type" value="Genomic_DNA"/>
</dbReference>
<evidence type="ECO:0000256" key="8">
    <source>
        <dbReference type="ARBA" id="ARBA00061030"/>
    </source>
</evidence>
<dbReference type="VEuPathDB" id="TriTrypDB:LdCL_010005300"/>
<keyword evidence="3 10" id="KW-0493">Microtubule</keyword>
<name>A0A3S5H4S8_LEIDO</name>
<evidence type="ECO:0000259" key="12">
    <source>
        <dbReference type="PROSITE" id="PS50067"/>
    </source>
</evidence>
<dbReference type="GO" id="GO:0007019">
    <property type="term" value="P:microtubule depolymerization"/>
    <property type="evidence" value="ECO:0007669"/>
    <property type="project" value="TreeGrafter"/>
</dbReference>
<dbReference type="InterPro" id="IPR027417">
    <property type="entry name" value="P-loop_NTPase"/>
</dbReference>
<keyword evidence="7" id="KW-0206">Cytoskeleton</keyword>
<dbReference type="GO" id="GO:0008017">
    <property type="term" value="F:microtubule binding"/>
    <property type="evidence" value="ECO:0007669"/>
    <property type="project" value="InterPro"/>
</dbReference>
<keyword evidence="6 9" id="KW-0505">Motor protein</keyword>
<dbReference type="PANTHER" id="PTHR47971:SF8">
    <property type="entry name" value="KINESIN-LIKE PROTEIN"/>
    <property type="match status" value="1"/>
</dbReference>
<dbReference type="EMBL" id="FR799588">
    <property type="protein sequence ID" value="CBZ31091.1"/>
    <property type="molecule type" value="Genomic_DNA"/>
</dbReference>
<dbReference type="FunFam" id="3.40.850.10:FF:000012">
    <property type="entry name" value="Kinesin-like protein"/>
    <property type="match status" value="1"/>
</dbReference>
<dbReference type="Proteomes" id="UP000601710">
    <property type="component" value="Chromosome 1"/>
</dbReference>
<accession>A0A3S5H4S8</accession>
<dbReference type="PROSITE" id="PS00411">
    <property type="entry name" value="KINESIN_MOTOR_1"/>
    <property type="match status" value="1"/>
</dbReference>
<dbReference type="AlphaFoldDB" id="A0A3S5H4S8"/>
<evidence type="ECO:0000313" key="15">
    <source>
        <dbReference type="EMBL" id="CBZ31091.1"/>
    </source>
</evidence>
<evidence type="ECO:0000256" key="6">
    <source>
        <dbReference type="ARBA" id="ARBA00023175"/>
    </source>
</evidence>
<evidence type="ECO:0000256" key="7">
    <source>
        <dbReference type="ARBA" id="ARBA00023212"/>
    </source>
</evidence>
<feature type="region of interest" description="Disordered" evidence="11">
    <location>
        <begin position="75"/>
        <end position="106"/>
    </location>
</feature>
<feature type="compositionally biased region" description="Basic and acidic residues" evidence="11">
    <location>
        <begin position="95"/>
        <end position="106"/>
    </location>
</feature>
<dbReference type="PRINTS" id="PR00380">
    <property type="entry name" value="KINESINHEAVY"/>
</dbReference>
<dbReference type="EMBL" id="CP029500">
    <property type="protein sequence ID" value="AYU75514.1"/>
    <property type="molecule type" value="Genomic_DNA"/>
</dbReference>
<dbReference type="SMR" id="A0A3S5H4S8"/>
<dbReference type="VEuPathDB" id="TriTrypDB:LdBPK_010030.1"/>
<evidence type="ECO:0000256" key="3">
    <source>
        <dbReference type="ARBA" id="ARBA00022701"/>
    </source>
</evidence>
<dbReference type="Gene3D" id="3.40.850.10">
    <property type="entry name" value="Kinesin motor domain"/>
    <property type="match status" value="1"/>
</dbReference>
<dbReference type="GO" id="GO:0003777">
    <property type="term" value="F:microtubule motor activity"/>
    <property type="evidence" value="ECO:0007669"/>
    <property type="project" value="InterPro"/>
</dbReference>
<keyword evidence="5 9" id="KW-0067">ATP-binding</keyword>
<feature type="region of interest" description="Disordered" evidence="11">
    <location>
        <begin position="470"/>
        <end position="491"/>
    </location>
</feature>
<feature type="compositionally biased region" description="Polar residues" evidence="11">
    <location>
        <begin position="513"/>
        <end position="529"/>
    </location>
</feature>
<dbReference type="OrthoDB" id="3176171at2759"/>
<evidence type="ECO:0000313" key="13">
    <source>
        <dbReference type="EMBL" id="AYU75514.1"/>
    </source>
</evidence>
<evidence type="ECO:0000256" key="9">
    <source>
        <dbReference type="PROSITE-ProRule" id="PRU00283"/>
    </source>
</evidence>
<evidence type="ECO:0000256" key="5">
    <source>
        <dbReference type="ARBA" id="ARBA00022840"/>
    </source>
</evidence>
<dbReference type="InterPro" id="IPR019821">
    <property type="entry name" value="Kinesin_motor_CS"/>
</dbReference>
<feature type="domain" description="Kinesin motor" evidence="12">
    <location>
        <begin position="132"/>
        <end position="451"/>
    </location>
</feature>
<comment type="similarity">
    <text evidence="8">Belongs to the TRAFAC class myosin-kinesin ATPase superfamily. Kinesin family. KIN-13 subfamily.</text>
</comment>
<protein>
    <recommendedName>
        <fullName evidence="10">Kinesin-like protein</fullName>
    </recommendedName>
</protein>
<dbReference type="CDD" id="cd01367">
    <property type="entry name" value="KISc_KIF2_like"/>
    <property type="match status" value="1"/>
</dbReference>
<dbReference type="SMART" id="SM00129">
    <property type="entry name" value="KISc"/>
    <property type="match status" value="1"/>
</dbReference>
<organism evidence="13 17">
    <name type="scientific">Leishmania donovani</name>
    <dbReference type="NCBI Taxonomy" id="5661"/>
    <lineage>
        <taxon>Eukaryota</taxon>
        <taxon>Discoba</taxon>
        <taxon>Euglenozoa</taxon>
        <taxon>Kinetoplastea</taxon>
        <taxon>Metakinetoplastina</taxon>
        <taxon>Trypanosomatida</taxon>
        <taxon>Trypanosomatidae</taxon>
        <taxon>Leishmaniinae</taxon>
        <taxon>Leishmania</taxon>
    </lineage>
</organism>
<evidence type="ECO:0000313" key="17">
    <source>
        <dbReference type="Proteomes" id="UP000274082"/>
    </source>
</evidence>
<dbReference type="Proteomes" id="UP000274082">
    <property type="component" value="Chromosome 1"/>
</dbReference>
<evidence type="ECO:0000313" key="14">
    <source>
        <dbReference type="EMBL" id="CAC5426877.1"/>
    </source>
</evidence>
<dbReference type="KEGG" id="ldo:LDBPK_010030"/>
<dbReference type="SUPFAM" id="SSF52540">
    <property type="entry name" value="P-loop containing nucleoside triphosphate hydrolases"/>
    <property type="match status" value="1"/>
</dbReference>
<feature type="binding site" evidence="9">
    <location>
        <begin position="222"/>
        <end position="229"/>
    </location>
    <ligand>
        <name>ATP</name>
        <dbReference type="ChEBI" id="CHEBI:30616"/>
    </ligand>
</feature>
<keyword evidence="2" id="KW-0963">Cytoplasm</keyword>
<keyword evidence="4 9" id="KW-0547">Nucleotide-binding</keyword>
<dbReference type="PANTHER" id="PTHR47971">
    <property type="entry name" value="KINESIN-RELATED PROTEIN 6"/>
    <property type="match status" value="1"/>
</dbReference>
<dbReference type="Pfam" id="PF00225">
    <property type="entry name" value="Kinesin"/>
    <property type="match status" value="1"/>
</dbReference>
<evidence type="ECO:0000256" key="2">
    <source>
        <dbReference type="ARBA" id="ARBA00022490"/>
    </source>
</evidence>
<comment type="subcellular location">
    <subcellularLocation>
        <location evidence="1">Cytoplasm</location>
        <location evidence="1">Cytoskeleton</location>
    </subcellularLocation>
</comment>
<dbReference type="PROSITE" id="PS50067">
    <property type="entry name" value="KINESIN_MOTOR_2"/>
    <property type="match status" value="1"/>
</dbReference>
<evidence type="ECO:0000313" key="16">
    <source>
        <dbReference type="Proteomes" id="UP000008980"/>
    </source>
</evidence>
<evidence type="ECO:0000256" key="10">
    <source>
        <dbReference type="RuleBase" id="RU000394"/>
    </source>
</evidence>
<reference evidence="14" key="5">
    <citation type="submission" date="2020-06" db="EMBL/GenBank/DDBJ databases">
        <authorList>
            <person name="Camacho E."/>
            <person name="Gonzalez-de la Fuente S."/>
            <person name="Rastrojo A."/>
            <person name="Peiro-Pastor R."/>
            <person name="Solana JC."/>
            <person name="Tabera L."/>
            <person name="Gamarro F."/>
            <person name="Carrasco-Ramiro F."/>
            <person name="Requena JM."/>
            <person name="Aguado B."/>
        </authorList>
    </citation>
    <scope>NUCLEOTIDE SEQUENCE</scope>
</reference>
<feature type="compositionally biased region" description="Acidic residues" evidence="11">
    <location>
        <begin position="82"/>
        <end position="94"/>
    </location>
</feature>
<evidence type="ECO:0000256" key="11">
    <source>
        <dbReference type="SAM" id="MobiDB-lite"/>
    </source>
</evidence>
<dbReference type="Proteomes" id="UP000008980">
    <property type="component" value="Chromosome 1"/>
</dbReference>
<dbReference type="InterPro" id="IPR036961">
    <property type="entry name" value="Kinesin_motor_dom_sf"/>
</dbReference>
<sequence length="673" mass="74722">MMSAEPPSSQPYISDVLRRYQLERFQSSFASSMTIKDLLALQPEDFNRYGVVEAMDILRLRDAIEYIKANPLPASRSGSDVLDNDGDGDGDDSTPEGKEGCSTERRRQYTARGTTVLCGSTDTAEEVKRKSRIIVAIRKRPLSAGEQTNGFTDIMDADNNGEIVLKEPKVKVDLRKYTHVHRFFFDEVFDEACDNVDVYNRAARALIDTVFDGGCATCFAYGQTGSGKTHTMLGKGPEPGLYALAAKDMFDRLTSDTRIVVSFYEIYSGKLFDLLNGRRPLRALEDDKGRVNIRGLTEHCSTSVEDLMTIIDQGSGVRSCGSTGANDTSSRSHAILEIKLKAKRTSKQSGKFTFIDLAGSERGADTVDCARQTRLEGAEINKSLLALKECIRFLDQNRKHVPFRGSKLTEVLRDSFIGNCRTVMIGAVSPSNNNAEHTLNTLRYADRVKELKRNATERRTVCVPNDQEEAFFDTTESRPPSRRTTTRLSAAAPLFSGTSTAAPACKSTLLSSRSVNTLSPSSQGKSTLVTPKPLSRDRTPDMVCAKRPRDSDRSGEDEVVARPSGRPSFKRFEGGAELVAAQRSRVIDQYNAYLETDMNCIKEEYQVKYDAEQMNANTRTFVERARLLVSEKRRAMESFLTQLDELDKIAQQVASITAFQQHLPPTQPSSSSF</sequence>
<dbReference type="InterPro" id="IPR027640">
    <property type="entry name" value="Kinesin-like_fam"/>
</dbReference>
<evidence type="ECO:0000256" key="1">
    <source>
        <dbReference type="ARBA" id="ARBA00004245"/>
    </source>
</evidence>
<dbReference type="GO" id="GO:0005524">
    <property type="term" value="F:ATP binding"/>
    <property type="evidence" value="ECO:0007669"/>
    <property type="project" value="UniProtKB-UniRule"/>
</dbReference>
<dbReference type="OMA" id="CTKRPRD"/>
<evidence type="ECO:0000256" key="4">
    <source>
        <dbReference type="ARBA" id="ARBA00022741"/>
    </source>
</evidence>
<accession>E9B768</accession>
<dbReference type="GeneID" id="13389774"/>
<dbReference type="VEuPathDB" id="TriTrypDB:LDHU3_01.0050"/>